<dbReference type="InterPro" id="IPR027417">
    <property type="entry name" value="P-loop_NTPase"/>
</dbReference>
<keyword evidence="4" id="KW-1003">Cell membrane</keyword>
<keyword evidence="3" id="KW-0813">Transport</keyword>
<dbReference type="SMART" id="SM00382">
    <property type="entry name" value="AAA"/>
    <property type="match status" value="1"/>
</dbReference>
<comment type="similarity">
    <text evidence="2">Belongs to the ABC transporter superfamily.</text>
</comment>
<name>A0A4R0XNH6_9MOLU</name>
<dbReference type="EMBL" id="PSZO01000014">
    <property type="protein sequence ID" value="TCG11042.1"/>
    <property type="molecule type" value="Genomic_DNA"/>
</dbReference>
<dbReference type="Pfam" id="PF00005">
    <property type="entry name" value="ABC_tran"/>
    <property type="match status" value="1"/>
</dbReference>
<feature type="transmembrane region" description="Helical" evidence="9">
    <location>
        <begin position="21"/>
        <end position="40"/>
    </location>
</feature>
<evidence type="ECO:0000313" key="12">
    <source>
        <dbReference type="Proteomes" id="UP000294192"/>
    </source>
</evidence>
<accession>A0A4R0XNH6</accession>
<comment type="subcellular location">
    <subcellularLocation>
        <location evidence="1">Cell membrane</location>
        <topology evidence="1">Peripheral membrane protein</topology>
    </subcellularLocation>
</comment>
<feature type="transmembrane region" description="Helical" evidence="9">
    <location>
        <begin position="133"/>
        <end position="153"/>
    </location>
</feature>
<dbReference type="GO" id="GO:0016887">
    <property type="term" value="F:ATP hydrolysis activity"/>
    <property type="evidence" value="ECO:0007669"/>
    <property type="project" value="InterPro"/>
</dbReference>
<feature type="domain" description="ABC transporter" evidence="10">
    <location>
        <begin position="257"/>
        <end position="458"/>
    </location>
</feature>
<proteinExistence type="inferred from homology"/>
<keyword evidence="6" id="KW-0067">ATP-binding</keyword>
<dbReference type="Proteomes" id="UP000294192">
    <property type="component" value="Unassembled WGS sequence"/>
</dbReference>
<evidence type="ECO:0000256" key="9">
    <source>
        <dbReference type="SAM" id="Phobius"/>
    </source>
</evidence>
<dbReference type="GO" id="GO:0042626">
    <property type="term" value="F:ATPase-coupled transmembrane transporter activity"/>
    <property type="evidence" value="ECO:0007669"/>
    <property type="project" value="TreeGrafter"/>
</dbReference>
<comment type="caution">
    <text evidence="11">The sequence shown here is derived from an EMBL/GenBank/DDBJ whole genome shotgun (WGS) entry which is preliminary data.</text>
</comment>
<evidence type="ECO:0000256" key="4">
    <source>
        <dbReference type="ARBA" id="ARBA00022475"/>
    </source>
</evidence>
<reference evidence="11 12" key="1">
    <citation type="submission" date="2018-02" db="EMBL/GenBank/DDBJ databases">
        <title>Mycoplasma marinum and Mycoplasma todarodis sp. nov., moderately halophilic and psychrotolerant mycoplasmas isolated from cephalopods.</title>
        <authorList>
            <person name="Viver T."/>
        </authorList>
    </citation>
    <scope>NUCLEOTIDE SEQUENCE [LARGE SCALE GENOMIC DNA]</scope>
    <source>
        <strain evidence="11 12">PE</strain>
    </source>
</reference>
<dbReference type="InterPro" id="IPR003593">
    <property type="entry name" value="AAA+_ATPase"/>
</dbReference>
<dbReference type="SUPFAM" id="SSF52540">
    <property type="entry name" value="P-loop containing nucleoside triphosphate hydrolases"/>
    <property type="match status" value="1"/>
</dbReference>
<feature type="transmembrane region" description="Helical" evidence="9">
    <location>
        <begin position="165"/>
        <end position="185"/>
    </location>
</feature>
<dbReference type="PANTHER" id="PTHR43553:SF27">
    <property type="entry name" value="ENERGY-COUPLING FACTOR TRANSPORTER ATP-BINDING PROTEIN ECFA2"/>
    <property type="match status" value="1"/>
</dbReference>
<dbReference type="OrthoDB" id="403954at2"/>
<protein>
    <recommendedName>
        <fullName evidence="10">ABC transporter domain-containing protein</fullName>
    </recommendedName>
</protein>
<evidence type="ECO:0000256" key="8">
    <source>
        <dbReference type="ARBA" id="ARBA00023136"/>
    </source>
</evidence>
<keyword evidence="12" id="KW-1185">Reference proteome</keyword>
<evidence type="ECO:0000313" key="11">
    <source>
        <dbReference type="EMBL" id="TCG11042.1"/>
    </source>
</evidence>
<dbReference type="GO" id="GO:0043190">
    <property type="term" value="C:ATP-binding cassette (ABC) transporter complex"/>
    <property type="evidence" value="ECO:0007669"/>
    <property type="project" value="TreeGrafter"/>
</dbReference>
<feature type="transmembrane region" description="Helical" evidence="9">
    <location>
        <begin position="107"/>
        <end position="126"/>
    </location>
</feature>
<feature type="transmembrane region" description="Helical" evidence="9">
    <location>
        <begin position="222"/>
        <end position="241"/>
    </location>
</feature>
<evidence type="ECO:0000259" key="10">
    <source>
        <dbReference type="PROSITE" id="PS50893"/>
    </source>
</evidence>
<evidence type="ECO:0000256" key="6">
    <source>
        <dbReference type="ARBA" id="ARBA00022840"/>
    </source>
</evidence>
<dbReference type="GO" id="GO:0005524">
    <property type="term" value="F:ATP binding"/>
    <property type="evidence" value="ECO:0007669"/>
    <property type="project" value="UniProtKB-KW"/>
</dbReference>
<dbReference type="PANTHER" id="PTHR43553">
    <property type="entry name" value="HEAVY METAL TRANSPORTER"/>
    <property type="match status" value="1"/>
</dbReference>
<dbReference type="PROSITE" id="PS50893">
    <property type="entry name" value="ABC_TRANSPORTER_2"/>
    <property type="match status" value="1"/>
</dbReference>
<keyword evidence="5" id="KW-0547">Nucleotide-binding</keyword>
<sequence>MDIKSKNIFFIIKTTLKQAKYLFFGTLIEILVFLGIYYLANRNAYFLTKTGFINKSIIVMIPTLLTIFFMYSSRVFLPLYGWLSNLSILKALGFYKKNLIKVEVAFLFLVSFVVCIPLVLVTSLLFKNIGISLFILALIPVMPLISMFWYYLTNVSSNYPRSKKLTIPTIAGFMPLLFIILSFIYSPELIMKNKSTFYGLSFINPLLSINVIYLNLLRGTFHLYYILPLVLWSLIGSLLYVQQYRKQKFISDKRNPVKSFTMNELTVGNRLLIKNINLKLENSIIIGENGAGKTCLLKAIYEQYSQSNGYIFYLSPETENTRVFNGYYPLEIIRRVIQNNKNIAPDLEKVMKLIKEHFGDDLNKKIGNLSGGQKQLTNILIGIFGDFDMLLMDELEKSLSKDKILILLKLISKHKKQCTKVFVTHDQSLFEIFDDYKKILIKDNEMQKLSGKIEIAEVI</sequence>
<dbReference type="AlphaFoldDB" id="A0A4R0XNH6"/>
<keyword evidence="9" id="KW-0812">Transmembrane</keyword>
<dbReference type="InterPro" id="IPR050095">
    <property type="entry name" value="ECF_ABC_transporter_ATP-bd"/>
</dbReference>
<feature type="transmembrane region" description="Helical" evidence="9">
    <location>
        <begin position="197"/>
        <end position="216"/>
    </location>
</feature>
<evidence type="ECO:0000256" key="2">
    <source>
        <dbReference type="ARBA" id="ARBA00005417"/>
    </source>
</evidence>
<evidence type="ECO:0000256" key="7">
    <source>
        <dbReference type="ARBA" id="ARBA00022967"/>
    </source>
</evidence>
<evidence type="ECO:0000256" key="5">
    <source>
        <dbReference type="ARBA" id="ARBA00022741"/>
    </source>
</evidence>
<gene>
    <name evidence="11" type="ORF">C4B24_03090</name>
</gene>
<evidence type="ECO:0000256" key="3">
    <source>
        <dbReference type="ARBA" id="ARBA00022448"/>
    </source>
</evidence>
<organism evidence="11 12">
    <name type="scientific">Mycoplasma marinum</name>
    <dbReference type="NCBI Taxonomy" id="1937190"/>
    <lineage>
        <taxon>Bacteria</taxon>
        <taxon>Bacillati</taxon>
        <taxon>Mycoplasmatota</taxon>
        <taxon>Mollicutes</taxon>
        <taxon>Mycoplasmataceae</taxon>
        <taxon>Mycoplasma</taxon>
    </lineage>
</organism>
<keyword evidence="9" id="KW-1133">Transmembrane helix</keyword>
<dbReference type="Gene3D" id="3.40.50.300">
    <property type="entry name" value="P-loop containing nucleotide triphosphate hydrolases"/>
    <property type="match status" value="1"/>
</dbReference>
<feature type="transmembrane region" description="Helical" evidence="9">
    <location>
        <begin position="52"/>
        <end position="70"/>
    </location>
</feature>
<dbReference type="InterPro" id="IPR003439">
    <property type="entry name" value="ABC_transporter-like_ATP-bd"/>
</dbReference>
<keyword evidence="7" id="KW-1278">Translocase</keyword>
<evidence type="ECO:0000256" key="1">
    <source>
        <dbReference type="ARBA" id="ARBA00004202"/>
    </source>
</evidence>
<keyword evidence="8 9" id="KW-0472">Membrane</keyword>